<dbReference type="Pfam" id="PF07683">
    <property type="entry name" value="CobW_C"/>
    <property type="match status" value="1"/>
</dbReference>
<gene>
    <name evidence="2" type="ORF">AE0388_3432</name>
</gene>
<evidence type="ECO:0000313" key="3">
    <source>
        <dbReference type="Proteomes" id="UP000031488"/>
    </source>
</evidence>
<dbReference type="InterPro" id="IPR011629">
    <property type="entry name" value="CobW-like_C"/>
</dbReference>
<dbReference type="SUPFAM" id="SSF90002">
    <property type="entry name" value="Hypothetical protein YjiA, C-terminal domain"/>
    <property type="match status" value="1"/>
</dbReference>
<dbReference type="SMART" id="SM00833">
    <property type="entry name" value="CobW_C"/>
    <property type="match status" value="1"/>
</dbReference>
<organism evidence="2 3">
    <name type="scientific">Brevibacterium linens</name>
    <dbReference type="NCBI Taxonomy" id="1703"/>
    <lineage>
        <taxon>Bacteria</taxon>
        <taxon>Bacillati</taxon>
        <taxon>Actinomycetota</taxon>
        <taxon>Actinomycetes</taxon>
        <taxon>Micrococcales</taxon>
        <taxon>Brevibacteriaceae</taxon>
        <taxon>Brevibacterium</taxon>
    </lineage>
</organism>
<feature type="domain" description="CobW C-terminal" evidence="1">
    <location>
        <begin position="223"/>
        <end position="325"/>
    </location>
</feature>
<dbReference type="PANTHER" id="PTHR43603">
    <property type="entry name" value="COBW DOMAIN-CONTAINING PROTEIN DDB_G0274527"/>
    <property type="match status" value="1"/>
</dbReference>
<keyword evidence="3" id="KW-1185">Reference proteome</keyword>
<dbReference type="Proteomes" id="UP000031488">
    <property type="component" value="Unassembled WGS sequence"/>
</dbReference>
<sequence>MRMSIIRFNTMFSIKGKRMRGSVERGNRSVVDGIEAIAVVGLCAAERRHYAMSLARDRGYVFVPAEQTAQGIEAVDRLVDLVGMTSGVHGFVLEYREDTDCAEIIGALSAPDTRAVLTDLVCVLDLACLHGDLDSEERAGALISQIEFASTSALVTPDPAGSGGIEEAIGLIEHLAPEASLFLRCEGAVHKPVCWQFGHRPPAAGWTAILNSEFRPPAQTGGVRACRFEQARPFHPQRLQAVLRAAIGEGCWGRIVRSAGFAKLASRPYVTAHWDQAGTLLTLSPLSADPLPGGGAELLALGQDLAFIGSGLDGTGLSEALDRAVLTDAELLEGPMAWLEYHDEFPEWDSAHRG</sequence>
<dbReference type="PATRIC" id="fig|1703.6.peg.3396"/>
<name>A0A0B9APV0_BRELN</name>
<reference evidence="2 3" key="1">
    <citation type="submission" date="2014-11" db="EMBL/GenBank/DDBJ databases">
        <title>Draft Genome Sequence of Brevibacterium linens AE038-8.</title>
        <authorList>
            <person name="Maizel D."/>
            <person name="Utturkar S.M."/>
            <person name="Brown S.D."/>
            <person name="Ferrero M."/>
            <person name="Rosen B.P."/>
        </authorList>
    </citation>
    <scope>NUCLEOTIDE SEQUENCE [LARGE SCALE GENOMIC DNA]</scope>
    <source>
        <strain evidence="2 3">AE038-8</strain>
    </source>
</reference>
<evidence type="ECO:0000259" key="1">
    <source>
        <dbReference type="SMART" id="SM00833"/>
    </source>
</evidence>
<dbReference type="EMBL" id="JTJZ01000022">
    <property type="protein sequence ID" value="KHS51360.1"/>
    <property type="molecule type" value="Genomic_DNA"/>
</dbReference>
<dbReference type="InterPro" id="IPR051927">
    <property type="entry name" value="Zn_Chap_cDPG_Synth"/>
</dbReference>
<protein>
    <submittedName>
        <fullName evidence="2">Cobalamin synthesis CobW domain protein</fullName>
    </submittedName>
</protein>
<dbReference type="PANTHER" id="PTHR43603:SF1">
    <property type="entry name" value="ZINC-REGULATED GTPASE METALLOPROTEIN ACTIVATOR 1"/>
    <property type="match status" value="1"/>
</dbReference>
<accession>A0A0B9APV0</accession>
<proteinExistence type="predicted"/>
<dbReference type="AlphaFoldDB" id="A0A0B9APV0"/>
<evidence type="ECO:0000313" key="2">
    <source>
        <dbReference type="EMBL" id="KHS51360.1"/>
    </source>
</evidence>
<comment type="caution">
    <text evidence="2">The sequence shown here is derived from an EMBL/GenBank/DDBJ whole genome shotgun (WGS) entry which is preliminary data.</text>
</comment>